<dbReference type="InterPro" id="IPR029063">
    <property type="entry name" value="SAM-dependent_MTases_sf"/>
</dbReference>
<gene>
    <name evidence="3" type="ORF">ACHAWO_010413</name>
</gene>
<sequence length="579" mass="63383">MPAMKMACAIGSDQVSEAIAICRQKLSADPHCPKMQHSLAQLLDSRLDSSRPDRDQVSEVIGLYRSVGQPSTEVEEQRLPPPKVRFESLVRAGTISRDALFDTKQAISCFISASEVEGIDDSTLTAAFEQVMPLLLSKEETIEDIASGPISTDGVELQSIANDGRHLDNYLQTALRLCEYIAAKCPNETLVDEFKGATLRKGKQPLLAYQSYQNAMDKARQQYIDSTQIDSEQYNLKLYNFIRASILASAAGREAGLDSDKCLSLLEEAESATSNAMKYLDDQDATVKNAIYEKLTDLYNNMGIIEKKRENYNQAYLCFRKALEIKPDDGHALVQLASIEDKTIGHDFDTISNVKSLDAEYVSALFDGYSTRFESELVDKLQYKGHAFVHSAMKTALAELNKTPSSVDKIIDLGCGTGLLGDIIANEMPSTTLIGVDLSQRMTEVSRARKTAGGKSVYSTVIHGDAIEYLATLDRNSCDCILASDVFIYIGDISQVLYESSKCLVDSGIVAFTVESLDDGTSESSGLKLLKSGRFGHSKKYIEQVAADNGFKLLSWDDCVLRQQGGADVNGATVVLVKA</sequence>
<organism evidence="3 4">
    <name type="scientific">Cyclotella atomus</name>
    <dbReference type="NCBI Taxonomy" id="382360"/>
    <lineage>
        <taxon>Eukaryota</taxon>
        <taxon>Sar</taxon>
        <taxon>Stramenopiles</taxon>
        <taxon>Ochrophyta</taxon>
        <taxon>Bacillariophyta</taxon>
        <taxon>Coscinodiscophyceae</taxon>
        <taxon>Thalassiosirophycidae</taxon>
        <taxon>Stephanodiscales</taxon>
        <taxon>Stephanodiscaceae</taxon>
        <taxon>Cyclotella</taxon>
    </lineage>
</organism>
<protein>
    <recommendedName>
        <fullName evidence="2">Methyltransferase type 11 domain-containing protein</fullName>
    </recommendedName>
</protein>
<dbReference type="SMART" id="SM00028">
    <property type="entry name" value="TPR"/>
    <property type="match status" value="1"/>
</dbReference>
<dbReference type="InterPro" id="IPR019734">
    <property type="entry name" value="TPR_rpt"/>
</dbReference>
<dbReference type="InterPro" id="IPR011990">
    <property type="entry name" value="TPR-like_helical_dom_sf"/>
</dbReference>
<reference evidence="3 4" key="1">
    <citation type="submission" date="2024-10" db="EMBL/GenBank/DDBJ databases">
        <title>Updated reference genomes for cyclostephanoid diatoms.</title>
        <authorList>
            <person name="Roberts W.R."/>
            <person name="Alverson A.J."/>
        </authorList>
    </citation>
    <scope>NUCLEOTIDE SEQUENCE [LARGE SCALE GENOMIC DNA]</scope>
    <source>
        <strain evidence="3 4">AJA010-31</strain>
    </source>
</reference>
<dbReference type="PANTHER" id="PTHR43861:SF1">
    <property type="entry name" value="TRANS-ACONITATE 2-METHYLTRANSFERASE"/>
    <property type="match status" value="1"/>
</dbReference>
<feature type="repeat" description="TPR" evidence="1">
    <location>
        <begin position="296"/>
        <end position="329"/>
    </location>
</feature>
<dbReference type="Pfam" id="PF00515">
    <property type="entry name" value="TPR_1"/>
    <property type="match status" value="1"/>
</dbReference>
<dbReference type="Proteomes" id="UP001530400">
    <property type="component" value="Unassembled WGS sequence"/>
</dbReference>
<dbReference type="AlphaFoldDB" id="A0ABD3MU41"/>
<dbReference type="SUPFAM" id="SSF48452">
    <property type="entry name" value="TPR-like"/>
    <property type="match status" value="1"/>
</dbReference>
<dbReference type="Gene3D" id="1.25.40.10">
    <property type="entry name" value="Tetratricopeptide repeat domain"/>
    <property type="match status" value="1"/>
</dbReference>
<evidence type="ECO:0000313" key="3">
    <source>
        <dbReference type="EMBL" id="KAL3767394.1"/>
    </source>
</evidence>
<dbReference type="Gene3D" id="3.40.50.150">
    <property type="entry name" value="Vaccinia Virus protein VP39"/>
    <property type="match status" value="1"/>
</dbReference>
<dbReference type="PROSITE" id="PS50005">
    <property type="entry name" value="TPR"/>
    <property type="match status" value="1"/>
</dbReference>
<evidence type="ECO:0000313" key="4">
    <source>
        <dbReference type="Proteomes" id="UP001530400"/>
    </source>
</evidence>
<accession>A0ABD3MU41</accession>
<dbReference type="PROSITE" id="PS50293">
    <property type="entry name" value="TPR_REGION"/>
    <property type="match status" value="1"/>
</dbReference>
<dbReference type="CDD" id="cd02440">
    <property type="entry name" value="AdoMet_MTases"/>
    <property type="match status" value="1"/>
</dbReference>
<feature type="domain" description="Methyltransferase type 11" evidence="2">
    <location>
        <begin position="412"/>
        <end position="512"/>
    </location>
</feature>
<dbReference type="PANTHER" id="PTHR43861">
    <property type="entry name" value="TRANS-ACONITATE 2-METHYLTRANSFERASE-RELATED"/>
    <property type="match status" value="1"/>
</dbReference>
<evidence type="ECO:0000259" key="2">
    <source>
        <dbReference type="Pfam" id="PF08241"/>
    </source>
</evidence>
<keyword evidence="1" id="KW-0802">TPR repeat</keyword>
<dbReference type="InterPro" id="IPR013216">
    <property type="entry name" value="Methyltransf_11"/>
</dbReference>
<name>A0ABD3MU41_9STRA</name>
<keyword evidence="4" id="KW-1185">Reference proteome</keyword>
<dbReference type="EMBL" id="JALLPJ020001367">
    <property type="protein sequence ID" value="KAL3767394.1"/>
    <property type="molecule type" value="Genomic_DNA"/>
</dbReference>
<comment type="caution">
    <text evidence="3">The sequence shown here is derived from an EMBL/GenBank/DDBJ whole genome shotgun (WGS) entry which is preliminary data.</text>
</comment>
<proteinExistence type="predicted"/>
<dbReference type="SUPFAM" id="SSF53335">
    <property type="entry name" value="S-adenosyl-L-methionine-dependent methyltransferases"/>
    <property type="match status" value="1"/>
</dbReference>
<evidence type="ECO:0000256" key="1">
    <source>
        <dbReference type="PROSITE-ProRule" id="PRU00339"/>
    </source>
</evidence>
<dbReference type="Pfam" id="PF08241">
    <property type="entry name" value="Methyltransf_11"/>
    <property type="match status" value="1"/>
</dbReference>